<evidence type="ECO:0000313" key="1">
    <source>
        <dbReference type="EMBL" id="GIY51678.1"/>
    </source>
</evidence>
<gene>
    <name evidence="1" type="ORF">CEXT_191531</name>
</gene>
<evidence type="ECO:0000313" key="2">
    <source>
        <dbReference type="Proteomes" id="UP001054945"/>
    </source>
</evidence>
<dbReference type="Proteomes" id="UP001054945">
    <property type="component" value="Unassembled WGS sequence"/>
</dbReference>
<keyword evidence="2" id="KW-1185">Reference proteome</keyword>
<dbReference type="AlphaFoldDB" id="A0AAV4U1K5"/>
<dbReference type="EMBL" id="BPLR01012142">
    <property type="protein sequence ID" value="GIY51678.1"/>
    <property type="molecule type" value="Genomic_DNA"/>
</dbReference>
<name>A0AAV4U1K5_CAEEX</name>
<comment type="caution">
    <text evidence="1">The sequence shown here is derived from an EMBL/GenBank/DDBJ whole genome shotgun (WGS) entry which is preliminary data.</text>
</comment>
<protein>
    <submittedName>
        <fullName evidence="1">Uncharacterized protein</fullName>
    </submittedName>
</protein>
<proteinExistence type="predicted"/>
<sequence>MVKEIRGERVKIKFHSKCVAIKSSAKYFHLAHVQLEEAFESTLGITTCKPQFFSVPINSSSTQGRNGNVGPK</sequence>
<reference evidence="1 2" key="1">
    <citation type="submission" date="2021-06" db="EMBL/GenBank/DDBJ databases">
        <title>Caerostris extrusa draft genome.</title>
        <authorList>
            <person name="Kono N."/>
            <person name="Arakawa K."/>
        </authorList>
    </citation>
    <scope>NUCLEOTIDE SEQUENCE [LARGE SCALE GENOMIC DNA]</scope>
</reference>
<organism evidence="1 2">
    <name type="scientific">Caerostris extrusa</name>
    <name type="common">Bark spider</name>
    <name type="synonym">Caerostris bankana</name>
    <dbReference type="NCBI Taxonomy" id="172846"/>
    <lineage>
        <taxon>Eukaryota</taxon>
        <taxon>Metazoa</taxon>
        <taxon>Ecdysozoa</taxon>
        <taxon>Arthropoda</taxon>
        <taxon>Chelicerata</taxon>
        <taxon>Arachnida</taxon>
        <taxon>Araneae</taxon>
        <taxon>Araneomorphae</taxon>
        <taxon>Entelegynae</taxon>
        <taxon>Araneoidea</taxon>
        <taxon>Araneidae</taxon>
        <taxon>Caerostris</taxon>
    </lineage>
</organism>
<accession>A0AAV4U1K5</accession>